<accession>A0AA39X3K1</accession>
<proteinExistence type="predicted"/>
<evidence type="ECO:0000313" key="2">
    <source>
        <dbReference type="EMBL" id="KAK0626613.1"/>
    </source>
</evidence>
<evidence type="ECO:0000256" key="1">
    <source>
        <dbReference type="SAM" id="MobiDB-lite"/>
    </source>
</evidence>
<evidence type="ECO:0000313" key="3">
    <source>
        <dbReference type="Proteomes" id="UP001175000"/>
    </source>
</evidence>
<name>A0AA39X3K1_9PEZI</name>
<keyword evidence="3" id="KW-1185">Reference proteome</keyword>
<dbReference type="AlphaFoldDB" id="A0AA39X3K1"/>
<dbReference type="EMBL" id="JAULSU010000002">
    <property type="protein sequence ID" value="KAK0626613.1"/>
    <property type="molecule type" value="Genomic_DNA"/>
</dbReference>
<protein>
    <submittedName>
        <fullName evidence="2">Uncharacterized protein</fullName>
    </submittedName>
</protein>
<dbReference type="Proteomes" id="UP001175000">
    <property type="component" value="Unassembled WGS sequence"/>
</dbReference>
<organism evidence="2 3">
    <name type="scientific">Immersiella caudata</name>
    <dbReference type="NCBI Taxonomy" id="314043"/>
    <lineage>
        <taxon>Eukaryota</taxon>
        <taxon>Fungi</taxon>
        <taxon>Dikarya</taxon>
        <taxon>Ascomycota</taxon>
        <taxon>Pezizomycotina</taxon>
        <taxon>Sordariomycetes</taxon>
        <taxon>Sordariomycetidae</taxon>
        <taxon>Sordariales</taxon>
        <taxon>Lasiosphaeriaceae</taxon>
        <taxon>Immersiella</taxon>
    </lineage>
</organism>
<comment type="caution">
    <text evidence="2">The sequence shown here is derived from an EMBL/GenBank/DDBJ whole genome shotgun (WGS) entry which is preliminary data.</text>
</comment>
<sequence length="224" mass="26214">MHLLMPDELVPMGAARRGLELDDFARQFMLYGHVYPKTRASLLPSLDEMYMSDDDLSEEDTLVSPINRGCGNVPFEPRMWQPKHARKARWEVLTQEEKKMIYAEETREIDREHDMDFGELERHEALNKRHPEILAVVERLAEEHTLKTILEEQRENQEPELESYGDGPEWNAEGKEFWPSPGKPPMPTIAQAYPLLKCPSTLDEELLMQADDEDDEEDLDYDWE</sequence>
<gene>
    <name evidence="2" type="ORF">B0T14DRAFT_492903</name>
</gene>
<feature type="region of interest" description="Disordered" evidence="1">
    <location>
        <begin position="153"/>
        <end position="186"/>
    </location>
</feature>
<reference evidence="2" key="1">
    <citation type="submission" date="2023-06" db="EMBL/GenBank/DDBJ databases">
        <title>Genome-scale phylogeny and comparative genomics of the fungal order Sordariales.</title>
        <authorList>
            <consortium name="Lawrence Berkeley National Laboratory"/>
            <person name="Hensen N."/>
            <person name="Bonometti L."/>
            <person name="Westerberg I."/>
            <person name="Brannstrom I.O."/>
            <person name="Guillou S."/>
            <person name="Cros-Aarteil S."/>
            <person name="Calhoun S."/>
            <person name="Haridas S."/>
            <person name="Kuo A."/>
            <person name="Mondo S."/>
            <person name="Pangilinan J."/>
            <person name="Riley R."/>
            <person name="Labutti K."/>
            <person name="Andreopoulos B."/>
            <person name="Lipzen A."/>
            <person name="Chen C."/>
            <person name="Yanf M."/>
            <person name="Daum C."/>
            <person name="Ng V."/>
            <person name="Clum A."/>
            <person name="Steindorff A."/>
            <person name="Ohm R."/>
            <person name="Martin F."/>
            <person name="Silar P."/>
            <person name="Natvig D."/>
            <person name="Lalanne C."/>
            <person name="Gautier V."/>
            <person name="Ament-Velasquez S.L."/>
            <person name="Kruys A."/>
            <person name="Hutchinson M.I."/>
            <person name="Powell A.J."/>
            <person name="Barry K."/>
            <person name="Miller A.N."/>
            <person name="Grigoriev I.V."/>
            <person name="Debuchy R."/>
            <person name="Gladieux P."/>
            <person name="Thoren M.H."/>
            <person name="Johannesson H."/>
        </authorList>
    </citation>
    <scope>NUCLEOTIDE SEQUENCE</scope>
    <source>
        <strain evidence="2">CBS 606.72</strain>
    </source>
</reference>